<evidence type="ECO:0000313" key="2">
    <source>
        <dbReference type="EMBL" id="QPC80559.1"/>
    </source>
</evidence>
<evidence type="ECO:0000256" key="1">
    <source>
        <dbReference type="SAM" id="MobiDB-lite"/>
    </source>
</evidence>
<dbReference type="Proteomes" id="UP000594468">
    <property type="component" value="Chromosome"/>
</dbReference>
<reference evidence="2 3" key="1">
    <citation type="submission" date="2020-02" db="EMBL/GenBank/DDBJ databases">
        <authorList>
            <person name="Zheng R.K."/>
            <person name="Sun C.M."/>
        </authorList>
    </citation>
    <scope>NUCLEOTIDE SEQUENCE [LARGE SCALE GENOMIC DNA]</scope>
    <source>
        <strain evidence="3">rifampicinis</strain>
    </source>
</reference>
<proteinExistence type="predicted"/>
<evidence type="ECO:0000313" key="3">
    <source>
        <dbReference type="Proteomes" id="UP000594468"/>
    </source>
</evidence>
<dbReference type="KEGG" id="pmet:G4Y79_12630"/>
<dbReference type="RefSeq" id="WP_195168634.1">
    <property type="nucleotide sequence ID" value="NZ_CP062983.1"/>
</dbReference>
<accession>A0A7S8E568</accession>
<dbReference type="AlphaFoldDB" id="A0A7S8E568"/>
<dbReference type="EMBL" id="CP062983">
    <property type="protein sequence ID" value="QPC80559.1"/>
    <property type="molecule type" value="Genomic_DNA"/>
</dbReference>
<keyword evidence="3" id="KW-1185">Reference proteome</keyword>
<protein>
    <submittedName>
        <fullName evidence="2">Uncharacterized protein</fullName>
    </submittedName>
</protein>
<gene>
    <name evidence="2" type="ORF">G4Y79_12630</name>
</gene>
<feature type="region of interest" description="Disordered" evidence="1">
    <location>
        <begin position="1"/>
        <end position="20"/>
    </location>
</feature>
<sequence length="59" mass="7224">MQETLRKAQQRQSDQKHIRNNNFTALRLTWRERLANMFVQARSEETVGRRHMRLQQQNS</sequence>
<name>A0A7S8E568_9CHLR</name>
<organism evidence="2 3">
    <name type="scientific">Phototrophicus methaneseepsis</name>
    <dbReference type="NCBI Taxonomy" id="2710758"/>
    <lineage>
        <taxon>Bacteria</taxon>
        <taxon>Bacillati</taxon>
        <taxon>Chloroflexota</taxon>
        <taxon>Candidatus Thermofontia</taxon>
        <taxon>Phototrophicales</taxon>
        <taxon>Phototrophicaceae</taxon>
        <taxon>Phototrophicus</taxon>
    </lineage>
</organism>